<keyword evidence="5" id="KW-0511">Multifunctional enzyme</keyword>
<dbReference type="Gene3D" id="3.10.20.370">
    <property type="match status" value="1"/>
</dbReference>
<feature type="region of interest" description="Disordered" evidence="6">
    <location>
        <begin position="1"/>
        <end position="20"/>
    </location>
</feature>
<keyword evidence="1" id="KW-0548">Nucleotidyltransferase</keyword>
<dbReference type="CDD" id="cd01647">
    <property type="entry name" value="RT_LTR"/>
    <property type="match status" value="1"/>
</dbReference>
<protein>
    <submittedName>
        <fullName evidence="9">Transposon Ty3-G Gag-Pol polyprotein</fullName>
    </submittedName>
</protein>
<evidence type="ECO:0000259" key="7">
    <source>
        <dbReference type="Pfam" id="PF00078"/>
    </source>
</evidence>
<dbReference type="PANTHER" id="PTHR37984">
    <property type="entry name" value="PROTEIN CBG26694"/>
    <property type="match status" value="1"/>
</dbReference>
<dbReference type="InterPro" id="IPR000477">
    <property type="entry name" value="RT_dom"/>
</dbReference>
<dbReference type="SUPFAM" id="SSF56672">
    <property type="entry name" value="DNA/RNA polymerases"/>
    <property type="match status" value="1"/>
</dbReference>
<evidence type="ECO:0000256" key="4">
    <source>
        <dbReference type="ARBA" id="ARBA00022918"/>
    </source>
</evidence>
<proteinExistence type="predicted"/>
<dbReference type="GO" id="GO:0003964">
    <property type="term" value="F:RNA-directed DNA polymerase activity"/>
    <property type="evidence" value="ECO:0007669"/>
    <property type="project" value="UniProtKB-KW"/>
</dbReference>
<sequence>MWGNQNSRNSRTIGGEQLHDHKSSELLKVMQRPSISPLTAQKAAEIADKVSDISPIQVCAVSDTCLATNVSPDFELLTKIRLLRKEVALLRRSRNHSRNCQPRFRQKSPAVKDEHYCNYSSPLHLVPKKGSDDWRLVGNYRALYRQTKRDSFPILSVLDFNSELHGTQIFSHVDLVKGFHQISFAPEYVHKTAICTPFALFESTRMQFGLCNAFSTFQRFIDEVTEGIHGVYAFINDILFASQLYEKHIEHLRALFSRLDHYGLTIKSSKCIFGFPTLDLQFLKMAAHILSPLIKFLEDLSNKKKSLPPTKNSEPSLRWSENSGKAFADTKKALAEATLLKYPIPGAPFSLRTDASDVAIGSSLMQLCDDKWEPIAFLSMKLNKNRRKWSTYDRELYAIYSSIKKFHHIFESLSFSIYTDQKPLNFAFKQKPEKCSPRQLRHLDYISQFSTDIRYDNGKDNIIADALLPI</sequence>
<name>A0A8X6NPF2_NEPPI</name>
<evidence type="ECO:0000313" key="9">
    <source>
        <dbReference type="EMBL" id="GFT24628.1"/>
    </source>
</evidence>
<dbReference type="PANTHER" id="PTHR37984:SF5">
    <property type="entry name" value="PROTEIN NYNRIN-LIKE"/>
    <property type="match status" value="1"/>
</dbReference>
<keyword evidence="10" id="KW-1185">Reference proteome</keyword>
<keyword evidence="3" id="KW-0255">Endonuclease</keyword>
<evidence type="ECO:0000256" key="2">
    <source>
        <dbReference type="ARBA" id="ARBA00022722"/>
    </source>
</evidence>
<dbReference type="Proteomes" id="UP000887013">
    <property type="component" value="Unassembled WGS sequence"/>
</dbReference>
<dbReference type="Gene3D" id="3.30.70.270">
    <property type="match status" value="1"/>
</dbReference>
<evidence type="ECO:0000256" key="5">
    <source>
        <dbReference type="ARBA" id="ARBA00023268"/>
    </source>
</evidence>
<reference evidence="9" key="1">
    <citation type="submission" date="2020-08" db="EMBL/GenBank/DDBJ databases">
        <title>Multicomponent nature underlies the extraordinary mechanical properties of spider dragline silk.</title>
        <authorList>
            <person name="Kono N."/>
            <person name="Nakamura H."/>
            <person name="Mori M."/>
            <person name="Yoshida Y."/>
            <person name="Ohtoshi R."/>
            <person name="Malay A.D."/>
            <person name="Moran D.A.P."/>
            <person name="Tomita M."/>
            <person name="Numata K."/>
            <person name="Arakawa K."/>
        </authorList>
    </citation>
    <scope>NUCLEOTIDE SEQUENCE</scope>
</reference>
<dbReference type="Pfam" id="PF17919">
    <property type="entry name" value="RT_RNaseH_2"/>
    <property type="match status" value="1"/>
</dbReference>
<keyword evidence="4" id="KW-0695">RNA-directed DNA polymerase</keyword>
<feature type="domain" description="Reverse transcriptase/retrotransposon-derived protein RNase H-like" evidence="8">
    <location>
        <begin position="319"/>
        <end position="416"/>
    </location>
</feature>
<dbReference type="InterPro" id="IPR041577">
    <property type="entry name" value="RT_RNaseH_2"/>
</dbReference>
<evidence type="ECO:0000259" key="8">
    <source>
        <dbReference type="Pfam" id="PF17919"/>
    </source>
</evidence>
<dbReference type="Gene3D" id="3.10.10.10">
    <property type="entry name" value="HIV Type 1 Reverse Transcriptase, subunit A, domain 1"/>
    <property type="match status" value="1"/>
</dbReference>
<dbReference type="AlphaFoldDB" id="A0A8X6NPF2"/>
<keyword evidence="1" id="KW-0808">Transferase</keyword>
<evidence type="ECO:0000256" key="3">
    <source>
        <dbReference type="ARBA" id="ARBA00022759"/>
    </source>
</evidence>
<gene>
    <name evidence="9" type="primary">TY3B-G_274</name>
    <name evidence="9" type="ORF">NPIL_285591</name>
</gene>
<dbReference type="InterPro" id="IPR043128">
    <property type="entry name" value="Rev_trsase/Diguanyl_cyclase"/>
</dbReference>
<feature type="domain" description="Reverse transcriptase" evidence="7">
    <location>
        <begin position="126"/>
        <end position="279"/>
    </location>
</feature>
<dbReference type="InterPro" id="IPR050951">
    <property type="entry name" value="Retrovirus_Pol_polyprotein"/>
</dbReference>
<dbReference type="Pfam" id="PF00078">
    <property type="entry name" value="RVT_1"/>
    <property type="match status" value="1"/>
</dbReference>
<dbReference type="EMBL" id="BMAW01106496">
    <property type="protein sequence ID" value="GFT24628.1"/>
    <property type="molecule type" value="Genomic_DNA"/>
</dbReference>
<evidence type="ECO:0000256" key="6">
    <source>
        <dbReference type="SAM" id="MobiDB-lite"/>
    </source>
</evidence>
<dbReference type="InterPro" id="IPR043502">
    <property type="entry name" value="DNA/RNA_pol_sf"/>
</dbReference>
<keyword evidence="2" id="KW-0540">Nuclease</keyword>
<feature type="compositionally biased region" description="Polar residues" evidence="6">
    <location>
        <begin position="1"/>
        <end position="12"/>
    </location>
</feature>
<dbReference type="GO" id="GO:0004519">
    <property type="term" value="F:endonuclease activity"/>
    <property type="evidence" value="ECO:0007669"/>
    <property type="project" value="UniProtKB-KW"/>
</dbReference>
<evidence type="ECO:0000313" key="10">
    <source>
        <dbReference type="Proteomes" id="UP000887013"/>
    </source>
</evidence>
<dbReference type="CDD" id="cd09274">
    <property type="entry name" value="RNase_HI_RT_Ty3"/>
    <property type="match status" value="1"/>
</dbReference>
<comment type="caution">
    <text evidence="9">The sequence shown here is derived from an EMBL/GenBank/DDBJ whole genome shotgun (WGS) entry which is preliminary data.</text>
</comment>
<dbReference type="FunFam" id="3.10.20.370:FF:000001">
    <property type="entry name" value="Retrovirus-related Pol polyprotein from transposon 17.6-like protein"/>
    <property type="match status" value="1"/>
</dbReference>
<dbReference type="OrthoDB" id="6513537at2759"/>
<organism evidence="9 10">
    <name type="scientific">Nephila pilipes</name>
    <name type="common">Giant wood spider</name>
    <name type="synonym">Nephila maculata</name>
    <dbReference type="NCBI Taxonomy" id="299642"/>
    <lineage>
        <taxon>Eukaryota</taxon>
        <taxon>Metazoa</taxon>
        <taxon>Ecdysozoa</taxon>
        <taxon>Arthropoda</taxon>
        <taxon>Chelicerata</taxon>
        <taxon>Arachnida</taxon>
        <taxon>Araneae</taxon>
        <taxon>Araneomorphae</taxon>
        <taxon>Entelegynae</taxon>
        <taxon>Araneoidea</taxon>
        <taxon>Nephilidae</taxon>
        <taxon>Nephila</taxon>
    </lineage>
</organism>
<accession>A0A8X6NPF2</accession>
<evidence type="ECO:0000256" key="1">
    <source>
        <dbReference type="ARBA" id="ARBA00022695"/>
    </source>
</evidence>
<keyword evidence="3" id="KW-0378">Hydrolase</keyword>